<dbReference type="GO" id="GO:0005886">
    <property type="term" value="C:plasma membrane"/>
    <property type="evidence" value="ECO:0007669"/>
    <property type="project" value="UniProtKB-SubCell"/>
</dbReference>
<dbReference type="OrthoDB" id="3831435at2"/>
<feature type="transmembrane region" description="Helical" evidence="7">
    <location>
        <begin position="113"/>
        <end position="135"/>
    </location>
</feature>
<evidence type="ECO:0000256" key="6">
    <source>
        <dbReference type="ARBA" id="ARBA00023136"/>
    </source>
</evidence>
<keyword evidence="6 7" id="KW-0472">Membrane</keyword>
<comment type="caution">
    <text evidence="8">The sequence shown here is derived from an EMBL/GenBank/DDBJ whole genome shotgun (WGS) entry which is preliminary data.</text>
</comment>
<evidence type="ECO:0008006" key="10">
    <source>
        <dbReference type="Google" id="ProtNLM"/>
    </source>
</evidence>
<evidence type="ECO:0000256" key="5">
    <source>
        <dbReference type="ARBA" id="ARBA00022989"/>
    </source>
</evidence>
<organism evidence="8 9">
    <name type="scientific">Neopusillimonas maritima</name>
    <dbReference type="NCBI Taxonomy" id="2026239"/>
    <lineage>
        <taxon>Bacteria</taxon>
        <taxon>Pseudomonadati</taxon>
        <taxon>Pseudomonadota</taxon>
        <taxon>Betaproteobacteria</taxon>
        <taxon>Burkholderiales</taxon>
        <taxon>Alcaligenaceae</taxon>
        <taxon>Neopusillimonas</taxon>
    </lineage>
</organism>
<name>A0A3A1YVM4_9BURK</name>
<evidence type="ECO:0000256" key="1">
    <source>
        <dbReference type="ARBA" id="ARBA00004651"/>
    </source>
</evidence>
<accession>A0A3A1YVM4</accession>
<evidence type="ECO:0000256" key="4">
    <source>
        <dbReference type="ARBA" id="ARBA00022692"/>
    </source>
</evidence>
<feature type="transmembrane region" description="Helical" evidence="7">
    <location>
        <begin position="293"/>
        <end position="312"/>
    </location>
</feature>
<dbReference type="InterPro" id="IPR050833">
    <property type="entry name" value="Poly_Biosynth_Transport"/>
</dbReference>
<feature type="transmembrane region" description="Helical" evidence="7">
    <location>
        <begin position="361"/>
        <end position="381"/>
    </location>
</feature>
<dbReference type="PANTHER" id="PTHR30250:SF10">
    <property type="entry name" value="LIPOPOLYSACCHARIDE BIOSYNTHESIS PROTEIN WZXC"/>
    <property type="match status" value="1"/>
</dbReference>
<evidence type="ECO:0000256" key="2">
    <source>
        <dbReference type="ARBA" id="ARBA00007430"/>
    </source>
</evidence>
<comment type="similarity">
    <text evidence="2">Belongs to the polysaccharide synthase family.</text>
</comment>
<protein>
    <recommendedName>
        <fullName evidence="10">Polysaccharide biosynthesis protein</fullName>
    </recommendedName>
</protein>
<dbReference type="PANTHER" id="PTHR30250">
    <property type="entry name" value="PST FAMILY PREDICTED COLANIC ACID TRANSPORTER"/>
    <property type="match status" value="1"/>
</dbReference>
<feature type="transmembrane region" description="Helical" evidence="7">
    <location>
        <begin position="37"/>
        <end position="55"/>
    </location>
</feature>
<keyword evidence="3" id="KW-1003">Cell membrane</keyword>
<keyword evidence="4 7" id="KW-0812">Transmembrane</keyword>
<evidence type="ECO:0000256" key="7">
    <source>
        <dbReference type="SAM" id="Phobius"/>
    </source>
</evidence>
<dbReference type="EMBL" id="NQYH01000011">
    <property type="protein sequence ID" value="RIY40117.1"/>
    <property type="molecule type" value="Genomic_DNA"/>
</dbReference>
<dbReference type="AlphaFoldDB" id="A0A3A1YVM4"/>
<evidence type="ECO:0000313" key="9">
    <source>
        <dbReference type="Proteomes" id="UP000266206"/>
    </source>
</evidence>
<dbReference type="Proteomes" id="UP000266206">
    <property type="component" value="Unassembled WGS sequence"/>
</dbReference>
<feature type="transmembrane region" description="Helical" evidence="7">
    <location>
        <begin position="76"/>
        <end position="101"/>
    </location>
</feature>
<sequence length="418" mass="45737">MQELLRSTRIVLIGMATSQAIPILGSLLITRLYLPDAFGIFAAWVGMTYVAAILLTGRFEMALAIVPDGAKRRYGVLATTLTALASSTLLFMVVGVLMTGWPNLLPSIPTPLIWLFIPASLSIAISQIWQNWAAANGAYKTLSKMRVWLALCVTALQIVVGYFLPTALALALTYVVGTCIGCLISIKLLPLQLEGNLSIRQVLPQVISFFRSQKSFPKYALPAGVINSASSQLPLIFIASKFGVEASGLYALATRVLGAPIGLMGKAVLDVFKRTASKEFREQGHCRKTYRETFLILGLCALALAIGVIWLAEPAFGWLFGRAWKDAGTIAVWLMPLFALRFMASPLSYVFYIANKQGVELIWQCILLITTVASFTFSASFEQSIDFYVVGYGALYVVYLVLSYRYSKGLGGWSHNIH</sequence>
<evidence type="ECO:0000256" key="3">
    <source>
        <dbReference type="ARBA" id="ARBA00022475"/>
    </source>
</evidence>
<feature type="transmembrane region" description="Helical" evidence="7">
    <location>
        <begin position="12"/>
        <end position="31"/>
    </location>
</feature>
<feature type="transmembrane region" description="Helical" evidence="7">
    <location>
        <begin position="332"/>
        <end position="354"/>
    </location>
</feature>
<dbReference type="Pfam" id="PF13440">
    <property type="entry name" value="Polysacc_synt_3"/>
    <property type="match status" value="1"/>
</dbReference>
<dbReference type="RefSeq" id="WP_119516640.1">
    <property type="nucleotide sequence ID" value="NZ_NQYH01000011.1"/>
</dbReference>
<comment type="subcellular location">
    <subcellularLocation>
        <location evidence="1">Cell membrane</location>
        <topology evidence="1">Multi-pass membrane protein</topology>
    </subcellularLocation>
</comment>
<gene>
    <name evidence="8" type="ORF">CJP73_12290</name>
</gene>
<evidence type="ECO:0000313" key="8">
    <source>
        <dbReference type="EMBL" id="RIY40117.1"/>
    </source>
</evidence>
<proteinExistence type="inferred from homology"/>
<feature type="transmembrane region" description="Helical" evidence="7">
    <location>
        <begin position="387"/>
        <end position="406"/>
    </location>
</feature>
<keyword evidence="5 7" id="KW-1133">Transmembrane helix</keyword>
<feature type="transmembrane region" description="Helical" evidence="7">
    <location>
        <begin position="147"/>
        <end position="165"/>
    </location>
</feature>
<reference evidence="8 9" key="1">
    <citation type="submission" date="2017-08" db="EMBL/GenBank/DDBJ databases">
        <title>Pusillimonas indicus sp. nov., a member of the family Alcaligenaceae isolated from surface seawater.</title>
        <authorList>
            <person name="Li J."/>
        </authorList>
    </citation>
    <scope>NUCLEOTIDE SEQUENCE [LARGE SCALE GENOMIC DNA]</scope>
    <source>
        <strain evidence="8 9">L52-1-41</strain>
    </source>
</reference>
<feature type="transmembrane region" description="Helical" evidence="7">
    <location>
        <begin position="171"/>
        <end position="190"/>
    </location>
</feature>